<dbReference type="InterPro" id="IPR036514">
    <property type="entry name" value="SGNH_hydro_sf"/>
</dbReference>
<proteinExistence type="predicted"/>
<evidence type="ECO:0000256" key="1">
    <source>
        <dbReference type="SAM" id="SignalP"/>
    </source>
</evidence>
<protein>
    <submittedName>
        <fullName evidence="3">Arylesterase</fullName>
    </submittedName>
</protein>
<organism evidence="3 4">
    <name type="scientific">[Phormidium ambiguum] IAM M-71</name>
    <dbReference type="NCBI Taxonomy" id="454136"/>
    <lineage>
        <taxon>Bacteria</taxon>
        <taxon>Bacillati</taxon>
        <taxon>Cyanobacteriota</taxon>
        <taxon>Cyanophyceae</taxon>
        <taxon>Oscillatoriophycideae</taxon>
        <taxon>Aerosakkonematales</taxon>
        <taxon>Aerosakkonemataceae</taxon>
        <taxon>Floridanema</taxon>
    </lineage>
</organism>
<dbReference type="Pfam" id="PF13472">
    <property type="entry name" value="Lipase_GDSL_2"/>
    <property type="match status" value="1"/>
</dbReference>
<dbReference type="OrthoDB" id="9786188at2"/>
<dbReference type="PROSITE" id="PS51257">
    <property type="entry name" value="PROKAR_LIPOPROTEIN"/>
    <property type="match status" value="1"/>
</dbReference>
<sequence>MKKYRWLNFCCLMLCSVLIFTSCSNYIDSVKNLKAGAGKQVLVLGDSIASGYGVEPNEAFPSILSQELGLPIVNRGVSGDTTEMALKRLETDVIAAEPWLVIVELGGNDFLRKFPKSETEQNLRQIITKIQEKSAIVVLLGMNLGLFADEYKKIYQRVAEETNAYLIPESLKGILDNPRYRQQDFIHPNVEGHKLLGTRVAKELKPLLAKATWPPALMQFRSNKH</sequence>
<dbReference type="SUPFAM" id="SSF52266">
    <property type="entry name" value="SGNH hydrolase"/>
    <property type="match status" value="1"/>
</dbReference>
<comment type="caution">
    <text evidence="3">The sequence shown here is derived from an EMBL/GenBank/DDBJ whole genome shotgun (WGS) entry which is preliminary data.</text>
</comment>
<dbReference type="AlphaFoldDB" id="A0A1U7IT53"/>
<reference evidence="3 4" key="1">
    <citation type="submission" date="2016-11" db="EMBL/GenBank/DDBJ databases">
        <title>Draft Genome Sequences of Nine Cyanobacterial Strains from Diverse Habitats.</title>
        <authorList>
            <person name="Zhu T."/>
            <person name="Hou S."/>
            <person name="Lu X."/>
            <person name="Hess W.R."/>
        </authorList>
    </citation>
    <scope>NUCLEOTIDE SEQUENCE [LARGE SCALE GENOMIC DNA]</scope>
    <source>
        <strain evidence="3 4">IAM M-71</strain>
    </source>
</reference>
<dbReference type="GO" id="GO:0004622">
    <property type="term" value="F:phosphatidylcholine lysophospholipase activity"/>
    <property type="evidence" value="ECO:0007669"/>
    <property type="project" value="TreeGrafter"/>
</dbReference>
<dbReference type="Proteomes" id="UP000185860">
    <property type="component" value="Unassembled WGS sequence"/>
</dbReference>
<evidence type="ECO:0000313" key="3">
    <source>
        <dbReference type="EMBL" id="OKH40605.1"/>
    </source>
</evidence>
<feature type="domain" description="SGNH hydrolase-type esterase" evidence="2">
    <location>
        <begin position="43"/>
        <end position="195"/>
    </location>
</feature>
<dbReference type="InterPro" id="IPR013830">
    <property type="entry name" value="SGNH_hydro"/>
</dbReference>
<dbReference type="STRING" id="454136.NIES2119_02130"/>
<name>A0A1U7IT53_9CYAN</name>
<accession>A0A1U7IT53</accession>
<dbReference type="PANTHER" id="PTHR30383">
    <property type="entry name" value="THIOESTERASE 1/PROTEASE 1/LYSOPHOSPHOLIPASE L1"/>
    <property type="match status" value="1"/>
</dbReference>
<dbReference type="PANTHER" id="PTHR30383:SF5">
    <property type="entry name" value="SGNH HYDROLASE-TYPE ESTERASE DOMAIN-CONTAINING PROTEIN"/>
    <property type="match status" value="1"/>
</dbReference>
<dbReference type="EMBL" id="MRCE01000002">
    <property type="protein sequence ID" value="OKH40605.1"/>
    <property type="molecule type" value="Genomic_DNA"/>
</dbReference>
<gene>
    <name evidence="3" type="ORF">NIES2119_02130</name>
</gene>
<feature type="chain" id="PRO_5012866309" evidence="1">
    <location>
        <begin position="28"/>
        <end position="225"/>
    </location>
</feature>
<evidence type="ECO:0000313" key="4">
    <source>
        <dbReference type="Proteomes" id="UP000185860"/>
    </source>
</evidence>
<keyword evidence="1" id="KW-0732">Signal</keyword>
<dbReference type="InterPro" id="IPR051532">
    <property type="entry name" value="Ester_Hydrolysis_Enzymes"/>
</dbReference>
<evidence type="ECO:0000259" key="2">
    <source>
        <dbReference type="Pfam" id="PF13472"/>
    </source>
</evidence>
<dbReference type="RefSeq" id="WP_073591988.1">
    <property type="nucleotide sequence ID" value="NZ_MRCE01000002.1"/>
</dbReference>
<dbReference type="CDD" id="cd01822">
    <property type="entry name" value="Lysophospholipase_L1_like"/>
    <property type="match status" value="1"/>
</dbReference>
<dbReference type="Gene3D" id="3.40.50.1110">
    <property type="entry name" value="SGNH hydrolase"/>
    <property type="match status" value="1"/>
</dbReference>
<feature type="signal peptide" evidence="1">
    <location>
        <begin position="1"/>
        <end position="27"/>
    </location>
</feature>